<proteinExistence type="predicted"/>
<dbReference type="Proteomes" id="UP000296079">
    <property type="component" value="Chromosome 1"/>
</dbReference>
<protein>
    <recommendedName>
        <fullName evidence="5">DUF4105 domain-containing protein</fullName>
    </recommendedName>
</protein>
<organism evidence="1 3">
    <name type="scientific">Cupriavidus necator (strain ATCC 17699 / DSM 428 / KCTC 22496 / NCIMB 10442 / H16 / Stanier 337)</name>
    <name type="common">Ralstonia eutropha</name>
    <dbReference type="NCBI Taxonomy" id="381666"/>
    <lineage>
        <taxon>Bacteria</taxon>
        <taxon>Pseudomonadati</taxon>
        <taxon>Pseudomonadota</taxon>
        <taxon>Betaproteobacteria</taxon>
        <taxon>Burkholderiales</taxon>
        <taxon>Burkholderiaceae</taxon>
        <taxon>Cupriavidus</taxon>
    </lineage>
</organism>
<dbReference type="EMBL" id="CP039287">
    <property type="protein sequence ID" value="QCC02060.1"/>
    <property type="molecule type" value="Genomic_DNA"/>
</dbReference>
<gene>
    <name evidence="1" type="ordered locus">H16_A3227</name>
    <name evidence="2" type="ORF">E6A55_16450</name>
</gene>
<reference evidence="1 3" key="1">
    <citation type="journal article" date="2006" name="Nat. Biotechnol.">
        <title>Genome sequence of the bioplastic-producing 'Knallgas' bacterium Ralstonia eutropha H16.</title>
        <authorList>
            <person name="Pohlmann A."/>
            <person name="Fricke W.F."/>
            <person name="Reinecke F."/>
            <person name="Kusian B."/>
            <person name="Liesegang H."/>
            <person name="Cramm R."/>
            <person name="Eitinger T."/>
            <person name="Ewering C."/>
            <person name="Potter M."/>
            <person name="Schwartz E."/>
            <person name="Strittmatter A."/>
            <person name="Voss I."/>
            <person name="Gottschalk G."/>
            <person name="Steinbuechel A."/>
            <person name="Friedrich B."/>
            <person name="Bowien B."/>
        </authorList>
    </citation>
    <scope>NUCLEOTIDE SEQUENCE [LARGE SCALE GENOMIC DNA]</scope>
    <source>
        <strain evidence="3">ATCC 17699 / DSM 428 / KCTC 22496 / NCIMB 10442 / H16 / Stanier 337</strain>
        <strain evidence="1">H16</strain>
    </source>
</reference>
<dbReference type="KEGG" id="reh:H16_A3227"/>
<dbReference type="eggNOG" id="ENOG5033ZHD">
    <property type="taxonomic scope" value="Bacteria"/>
</dbReference>
<dbReference type="HOGENOM" id="CLU_124345_0_0_4"/>
<evidence type="ECO:0000313" key="1">
    <source>
        <dbReference type="EMBL" id="CAJ94302.1"/>
    </source>
</evidence>
<evidence type="ECO:0000313" key="2">
    <source>
        <dbReference type="EMBL" id="QCC02060.1"/>
    </source>
</evidence>
<dbReference type="STRING" id="381666.H16_A3227"/>
<dbReference type="OrthoDB" id="8590617at2"/>
<evidence type="ECO:0000313" key="3">
    <source>
        <dbReference type="Proteomes" id="UP000008210"/>
    </source>
</evidence>
<dbReference type="RefSeq" id="WP_011616064.1">
    <property type="nucleotide sequence ID" value="NC_008313.1"/>
</dbReference>
<dbReference type="Proteomes" id="UP000008210">
    <property type="component" value="Chromosome 1"/>
</dbReference>
<dbReference type="EMBL" id="AM260479">
    <property type="protein sequence ID" value="CAJ94302.1"/>
    <property type="molecule type" value="Genomic_DNA"/>
</dbReference>
<reference evidence="2 4" key="2">
    <citation type="submission" date="2019-04" db="EMBL/GenBank/DDBJ databases">
        <title>Long-read de novo sequencing of Cupriavidus necator H16.</title>
        <authorList>
            <person name="Little G.T."/>
            <person name="Ehsaan M."/>
            <person name="Arenas-Lopez C."/>
            <person name="Jawed K."/>
            <person name="Winzer K."/>
            <person name="Kovacs K."/>
            <person name="Malys N."/>
            <person name="Minton N.P."/>
        </authorList>
    </citation>
    <scope>NUCLEOTIDE SEQUENCE [LARGE SCALE GENOMIC DNA]</scope>
    <source>
        <strain evidence="2 4">H16</strain>
    </source>
</reference>
<evidence type="ECO:0008006" key="5">
    <source>
        <dbReference type="Google" id="ProtNLM"/>
    </source>
</evidence>
<sequence>MTDTIISPNNKRMTKVTTRATTPINNDEPKSVYIKREYVEVFVFDSLPRPASAFGHVAIGIDGTVYSRAHERYYKGPLAEYLKSNTQRVKRDVVGLYLWVSPRERTIIRVELDRRVMADAEYSVLDNSCSSNVADVLEMIGIMAHDPRYLPMPVSPAELLAALEKSNRLVERRFYGKGYEGGASGNW</sequence>
<keyword evidence="3" id="KW-1185">Reference proteome</keyword>
<accession>Q0K6R9</accession>
<evidence type="ECO:0000313" key="4">
    <source>
        <dbReference type="Proteomes" id="UP000296079"/>
    </source>
</evidence>
<dbReference type="AlphaFoldDB" id="Q0K6R9"/>
<name>Q0K6R9_CUPNH</name>